<evidence type="ECO:0000256" key="5">
    <source>
        <dbReference type="ARBA" id="ARBA00022982"/>
    </source>
</evidence>
<dbReference type="InterPro" id="IPR007329">
    <property type="entry name" value="FMN-bd"/>
</dbReference>
<dbReference type="Pfam" id="PF04205">
    <property type="entry name" value="FMN_bind"/>
    <property type="match status" value="1"/>
</dbReference>
<dbReference type="SMART" id="SM00900">
    <property type="entry name" value="FMN_bind"/>
    <property type="match status" value="1"/>
</dbReference>
<comment type="subunit">
    <text evidence="6">The complex is composed of six subunits: RnfA, RnfB, RnfC, RnfD, RnfE and RnfG.</text>
</comment>
<keyword evidence="1 6" id="KW-0813">Transport</keyword>
<comment type="similarity">
    <text evidence="6">Belongs to the RnfG family.</text>
</comment>
<evidence type="ECO:0000256" key="1">
    <source>
        <dbReference type="ARBA" id="ARBA00022448"/>
    </source>
</evidence>
<accession>A0A1F7F1R8</accession>
<evidence type="ECO:0000256" key="3">
    <source>
        <dbReference type="ARBA" id="ARBA00022630"/>
    </source>
</evidence>
<comment type="cofactor">
    <cofactor evidence="6">
        <name>FMN</name>
        <dbReference type="ChEBI" id="CHEBI:58210"/>
    </cofactor>
</comment>
<dbReference type="GO" id="GO:0009055">
    <property type="term" value="F:electron transfer activity"/>
    <property type="evidence" value="ECO:0007669"/>
    <property type="project" value="InterPro"/>
</dbReference>
<dbReference type="GO" id="GO:0022900">
    <property type="term" value="P:electron transport chain"/>
    <property type="evidence" value="ECO:0007669"/>
    <property type="project" value="UniProtKB-UniRule"/>
</dbReference>
<keyword evidence="6" id="KW-1278">Translocase</keyword>
<keyword evidence="6" id="KW-0812">Transmembrane</keyword>
<gene>
    <name evidence="6" type="primary">rnfG</name>
    <name evidence="8" type="ORF">A2519_10580</name>
</gene>
<dbReference type="InterPro" id="IPR010209">
    <property type="entry name" value="Ion_transpt_RnfG/RsxG"/>
</dbReference>
<dbReference type="GO" id="GO:0010181">
    <property type="term" value="F:FMN binding"/>
    <property type="evidence" value="ECO:0007669"/>
    <property type="project" value="InterPro"/>
</dbReference>
<keyword evidence="4 6" id="KW-0288">FMN</keyword>
<comment type="subcellular location">
    <subcellularLocation>
        <location evidence="6">Cell membrane</location>
        <topology evidence="6">Single-pass membrane protein</topology>
    </subcellularLocation>
</comment>
<name>A0A1F7F1R8_UNCRA</name>
<evidence type="ECO:0000256" key="4">
    <source>
        <dbReference type="ARBA" id="ARBA00022643"/>
    </source>
</evidence>
<evidence type="ECO:0000256" key="2">
    <source>
        <dbReference type="ARBA" id="ARBA00022553"/>
    </source>
</evidence>
<keyword evidence="6" id="KW-1003">Cell membrane</keyword>
<dbReference type="GO" id="GO:0005886">
    <property type="term" value="C:plasma membrane"/>
    <property type="evidence" value="ECO:0007669"/>
    <property type="project" value="UniProtKB-SubCell"/>
</dbReference>
<evidence type="ECO:0000256" key="6">
    <source>
        <dbReference type="HAMAP-Rule" id="MF_00479"/>
    </source>
</evidence>
<keyword evidence="5 6" id="KW-0249">Electron transport</keyword>
<comment type="caution">
    <text evidence="8">The sequence shown here is derived from an EMBL/GenBank/DDBJ whole genome shotgun (WGS) entry which is preliminary data.</text>
</comment>
<evidence type="ECO:0000259" key="7">
    <source>
        <dbReference type="SMART" id="SM00900"/>
    </source>
</evidence>
<protein>
    <recommendedName>
        <fullName evidence="6">Ion-translocating oxidoreductase complex subunit G</fullName>
        <ecNumber evidence="6">7.-.-.-</ecNumber>
    </recommendedName>
    <alternativeName>
        <fullName evidence="6">Rnf electron transport complex subunit G</fullName>
    </alternativeName>
</protein>
<dbReference type="PIRSF" id="PIRSF006091">
    <property type="entry name" value="E_trnsport_RnfG"/>
    <property type="match status" value="1"/>
</dbReference>
<reference evidence="8 9" key="1">
    <citation type="journal article" date="2016" name="Nat. Commun.">
        <title>Thousands of microbial genomes shed light on interconnected biogeochemical processes in an aquifer system.</title>
        <authorList>
            <person name="Anantharaman K."/>
            <person name="Brown C.T."/>
            <person name="Hug L.A."/>
            <person name="Sharon I."/>
            <person name="Castelle C.J."/>
            <person name="Probst A.J."/>
            <person name="Thomas B.C."/>
            <person name="Singh A."/>
            <person name="Wilkins M.J."/>
            <person name="Karaoz U."/>
            <person name="Brodie E.L."/>
            <person name="Williams K.H."/>
            <person name="Hubbard S.S."/>
            <person name="Banfield J.F."/>
        </authorList>
    </citation>
    <scope>NUCLEOTIDE SEQUENCE [LARGE SCALE GENOMIC DNA]</scope>
</reference>
<proteinExistence type="inferred from homology"/>
<keyword evidence="6" id="KW-1133">Transmembrane helix</keyword>
<dbReference type="PANTHER" id="PTHR36118:SF1">
    <property type="entry name" value="ION-TRANSLOCATING OXIDOREDUCTASE COMPLEX SUBUNIT G"/>
    <property type="match status" value="1"/>
</dbReference>
<comment type="caution">
    <text evidence="6">Lacks conserved residue(s) required for the propagation of feature annotation.</text>
</comment>
<dbReference type="Proteomes" id="UP000179243">
    <property type="component" value="Unassembled WGS sequence"/>
</dbReference>
<keyword evidence="6" id="KW-0472">Membrane</keyword>
<keyword evidence="2 6" id="KW-0597">Phosphoprotein</keyword>
<dbReference type="EMBL" id="MFYX01000146">
    <property type="protein sequence ID" value="OGK00446.1"/>
    <property type="molecule type" value="Genomic_DNA"/>
</dbReference>
<comment type="function">
    <text evidence="6">Part of a membrane-bound complex that couples electron transfer with translocation of ions across the membrane.</text>
</comment>
<keyword evidence="3 6" id="KW-0285">Flavoprotein</keyword>
<dbReference type="AlphaFoldDB" id="A0A1F7F1R8"/>
<dbReference type="NCBIfam" id="TIGR01947">
    <property type="entry name" value="rnfG"/>
    <property type="match status" value="1"/>
</dbReference>
<organism evidence="8 9">
    <name type="scientific">Candidatus Raymondbacteria bacterium RIFOXYD12_FULL_49_13</name>
    <dbReference type="NCBI Taxonomy" id="1817890"/>
    <lineage>
        <taxon>Bacteria</taxon>
        <taxon>Raymondiibacteriota</taxon>
    </lineage>
</organism>
<dbReference type="HAMAP" id="MF_00479">
    <property type="entry name" value="RsxG_RnfG"/>
    <property type="match status" value="1"/>
</dbReference>
<feature type="domain" description="FMN-binding" evidence="7">
    <location>
        <begin position="106"/>
        <end position="193"/>
    </location>
</feature>
<sequence>MKDTVRYITVLAVICATAAGLLAYVNQKTLGPIAAVNNLIKVNAIREVLASAIPDLQLAANPDSDRVIFHIPDSETGKDKEISFYRARNASGSCAGYAVKTASLVGYAGAISLMVGLSLEGKITGTCVLEQKETPGLGTKIKDVLFSGQFIGLVRAGSDIKIKKFGGSIESVTGASISSHAYTAAVNEALKLYEKKLKGQQ</sequence>
<dbReference type="EC" id="7.-.-.-" evidence="6"/>
<dbReference type="PANTHER" id="PTHR36118">
    <property type="entry name" value="ION-TRANSLOCATING OXIDOREDUCTASE COMPLEX SUBUNIT G"/>
    <property type="match status" value="1"/>
</dbReference>
<evidence type="ECO:0000313" key="8">
    <source>
        <dbReference type="EMBL" id="OGK00446.1"/>
    </source>
</evidence>
<evidence type="ECO:0000313" key="9">
    <source>
        <dbReference type="Proteomes" id="UP000179243"/>
    </source>
</evidence>